<gene>
    <name evidence="1" type="ORF">TVAG_406990</name>
</gene>
<proteinExistence type="predicted"/>
<dbReference type="Gene3D" id="2.70.98.10">
    <property type="match status" value="1"/>
</dbReference>
<dbReference type="VEuPathDB" id="TrichDB:TVAGG3_0226950"/>
<dbReference type="SMR" id="A2F3Z6"/>
<dbReference type="VEuPathDB" id="TrichDB:TVAG_406990"/>
<dbReference type="SUPFAM" id="SSF74650">
    <property type="entry name" value="Galactose mutarotase-like"/>
    <property type="match status" value="1"/>
</dbReference>
<name>A2F3Z6_TRIV3</name>
<dbReference type="InterPro" id="IPR008183">
    <property type="entry name" value="Aldose_1/G6P_1-epimerase"/>
</dbReference>
<dbReference type="Proteomes" id="UP000001542">
    <property type="component" value="Unassembled WGS sequence"/>
</dbReference>
<evidence type="ECO:0000313" key="2">
    <source>
        <dbReference type="Proteomes" id="UP000001542"/>
    </source>
</evidence>
<organism evidence="1 2">
    <name type="scientific">Trichomonas vaginalis (strain ATCC PRA-98 / G3)</name>
    <dbReference type="NCBI Taxonomy" id="412133"/>
    <lineage>
        <taxon>Eukaryota</taxon>
        <taxon>Metamonada</taxon>
        <taxon>Parabasalia</taxon>
        <taxon>Trichomonadida</taxon>
        <taxon>Trichomonadidae</taxon>
        <taxon>Trichomonas</taxon>
    </lineage>
</organism>
<keyword evidence="2" id="KW-1185">Reference proteome</keyword>
<dbReference type="GO" id="GO:0016853">
    <property type="term" value="F:isomerase activity"/>
    <property type="evidence" value="ECO:0007669"/>
    <property type="project" value="InterPro"/>
</dbReference>
<dbReference type="InParanoid" id="A2F3Z6"/>
<sequence>MNIIQNDKLKISIKDIGAELTSIFNKAKNREYLWTGNPKYWSGQSPLLFPFIGNNWNMKYKYEGKEYSIDKHGWARFKQFEVVNKTSDQVTFKLTSNDETKKSYPFDFSLNVSYTLKDWQLKVDWKVSNPSNKSMFFQIGGHPGFNYVDFKEEDKVKGYFQTNCNKVLFKLVGAQGCLNVDKVYTLESPDGIFELRPEMFDNDAYVIQDTPIEWLQLLDKNKKPYVKMDYKFPVTGIWTPAGKNAPFVCIEPWYGCCDRQYYDGDLAHKDYINELKGNQDFDASYTISIVNE</sequence>
<dbReference type="InterPro" id="IPR014718">
    <property type="entry name" value="GH-type_carb-bd"/>
</dbReference>
<dbReference type="OrthoDB" id="1659429at2759"/>
<reference evidence="1" key="1">
    <citation type="submission" date="2006-10" db="EMBL/GenBank/DDBJ databases">
        <authorList>
            <person name="Amadeo P."/>
            <person name="Zhao Q."/>
            <person name="Wortman J."/>
            <person name="Fraser-Liggett C."/>
            <person name="Carlton J."/>
        </authorList>
    </citation>
    <scope>NUCLEOTIDE SEQUENCE</scope>
    <source>
        <strain evidence="1">G3</strain>
    </source>
</reference>
<protein>
    <submittedName>
        <fullName evidence="1">Aldose 1-epimerase family protein</fullName>
    </submittedName>
</protein>
<dbReference type="InterPro" id="IPR037481">
    <property type="entry name" value="LacX"/>
</dbReference>
<accession>A2F3Z6</accession>
<dbReference type="EMBL" id="DS113604">
    <property type="protein sequence ID" value="EAY00350.1"/>
    <property type="molecule type" value="Genomic_DNA"/>
</dbReference>
<dbReference type="InterPro" id="IPR011013">
    <property type="entry name" value="Gal_mutarotase_sf_dom"/>
</dbReference>
<dbReference type="GO" id="GO:0030246">
    <property type="term" value="F:carbohydrate binding"/>
    <property type="evidence" value="ECO:0007669"/>
    <property type="project" value="InterPro"/>
</dbReference>
<dbReference type="RefSeq" id="XP_001313279.1">
    <property type="nucleotide sequence ID" value="XM_001313278.1"/>
</dbReference>
<dbReference type="GO" id="GO:0005975">
    <property type="term" value="P:carbohydrate metabolic process"/>
    <property type="evidence" value="ECO:0007669"/>
    <property type="project" value="InterPro"/>
</dbReference>
<dbReference type="CDD" id="cd09024">
    <property type="entry name" value="Aldose_epim_lacX"/>
    <property type="match status" value="1"/>
</dbReference>
<dbReference type="Pfam" id="PF01263">
    <property type="entry name" value="Aldose_epim"/>
    <property type="match status" value="1"/>
</dbReference>
<dbReference type="PANTHER" id="PTHR11122">
    <property type="entry name" value="APOSPORY-ASSOCIATED PROTEIN C-RELATED"/>
    <property type="match status" value="1"/>
</dbReference>
<dbReference type="AlphaFoldDB" id="A2F3Z6"/>
<evidence type="ECO:0000313" key="1">
    <source>
        <dbReference type="EMBL" id="EAY00350.1"/>
    </source>
</evidence>
<reference evidence="1" key="2">
    <citation type="journal article" date="2007" name="Science">
        <title>Draft genome sequence of the sexually transmitted pathogen Trichomonas vaginalis.</title>
        <authorList>
            <person name="Carlton J.M."/>
            <person name="Hirt R.P."/>
            <person name="Silva J.C."/>
            <person name="Delcher A.L."/>
            <person name="Schatz M."/>
            <person name="Zhao Q."/>
            <person name="Wortman J.R."/>
            <person name="Bidwell S.L."/>
            <person name="Alsmark U.C.M."/>
            <person name="Besteiro S."/>
            <person name="Sicheritz-Ponten T."/>
            <person name="Noel C.J."/>
            <person name="Dacks J.B."/>
            <person name="Foster P.G."/>
            <person name="Simillion C."/>
            <person name="Van de Peer Y."/>
            <person name="Miranda-Saavedra D."/>
            <person name="Barton G.J."/>
            <person name="Westrop G.D."/>
            <person name="Mueller S."/>
            <person name="Dessi D."/>
            <person name="Fiori P.L."/>
            <person name="Ren Q."/>
            <person name="Paulsen I."/>
            <person name="Zhang H."/>
            <person name="Bastida-Corcuera F.D."/>
            <person name="Simoes-Barbosa A."/>
            <person name="Brown M.T."/>
            <person name="Hayes R.D."/>
            <person name="Mukherjee M."/>
            <person name="Okumura C.Y."/>
            <person name="Schneider R."/>
            <person name="Smith A.J."/>
            <person name="Vanacova S."/>
            <person name="Villalvazo M."/>
            <person name="Haas B.J."/>
            <person name="Pertea M."/>
            <person name="Feldblyum T.V."/>
            <person name="Utterback T.R."/>
            <person name="Shu C.L."/>
            <person name="Osoegawa K."/>
            <person name="de Jong P.J."/>
            <person name="Hrdy I."/>
            <person name="Horvathova L."/>
            <person name="Zubacova Z."/>
            <person name="Dolezal P."/>
            <person name="Malik S.B."/>
            <person name="Logsdon J.M. Jr."/>
            <person name="Henze K."/>
            <person name="Gupta A."/>
            <person name="Wang C.C."/>
            <person name="Dunne R.L."/>
            <person name="Upcroft J.A."/>
            <person name="Upcroft P."/>
            <person name="White O."/>
            <person name="Salzberg S.L."/>
            <person name="Tang P."/>
            <person name="Chiu C.-H."/>
            <person name="Lee Y.-S."/>
            <person name="Embley T.M."/>
            <person name="Coombs G.H."/>
            <person name="Mottram J.C."/>
            <person name="Tachezy J."/>
            <person name="Fraser-Liggett C.M."/>
            <person name="Johnson P.J."/>
        </authorList>
    </citation>
    <scope>NUCLEOTIDE SEQUENCE [LARGE SCALE GENOMIC DNA]</scope>
    <source>
        <strain evidence="1">G3</strain>
    </source>
</reference>
<dbReference type="PANTHER" id="PTHR11122:SF13">
    <property type="entry name" value="GLUCOSE-6-PHOSPHATE 1-EPIMERASE"/>
    <property type="match status" value="1"/>
</dbReference>
<dbReference type="KEGG" id="tva:4758169"/>